<keyword evidence="2" id="KW-1185">Reference proteome</keyword>
<dbReference type="EMBL" id="CP036425">
    <property type="protein sequence ID" value="QDU31978.1"/>
    <property type="molecule type" value="Genomic_DNA"/>
</dbReference>
<evidence type="ECO:0000313" key="1">
    <source>
        <dbReference type="EMBL" id="QDU31978.1"/>
    </source>
</evidence>
<protein>
    <submittedName>
        <fullName evidence="1">Uncharacterized protein</fullName>
    </submittedName>
</protein>
<gene>
    <name evidence="1" type="ORF">KS4_00060</name>
</gene>
<dbReference type="AlphaFoldDB" id="A0A517YP30"/>
<dbReference type="Proteomes" id="UP000317369">
    <property type="component" value="Chromosome"/>
</dbReference>
<sequence length="31" mass="3317">MGAEHASLEGMGGDKIMSEGANHVECWAKNR</sequence>
<accession>A0A517YP30</accession>
<organism evidence="1 2">
    <name type="scientific">Poriferisphaera corsica</name>
    <dbReference type="NCBI Taxonomy" id="2528020"/>
    <lineage>
        <taxon>Bacteria</taxon>
        <taxon>Pseudomonadati</taxon>
        <taxon>Planctomycetota</taxon>
        <taxon>Phycisphaerae</taxon>
        <taxon>Phycisphaerales</taxon>
        <taxon>Phycisphaeraceae</taxon>
        <taxon>Poriferisphaera</taxon>
    </lineage>
</organism>
<name>A0A517YP30_9BACT</name>
<reference evidence="1 2" key="1">
    <citation type="submission" date="2019-02" db="EMBL/GenBank/DDBJ databases">
        <title>Deep-cultivation of Planctomycetes and their phenomic and genomic characterization uncovers novel biology.</title>
        <authorList>
            <person name="Wiegand S."/>
            <person name="Jogler M."/>
            <person name="Boedeker C."/>
            <person name="Pinto D."/>
            <person name="Vollmers J."/>
            <person name="Rivas-Marin E."/>
            <person name="Kohn T."/>
            <person name="Peeters S.H."/>
            <person name="Heuer A."/>
            <person name="Rast P."/>
            <person name="Oberbeckmann S."/>
            <person name="Bunk B."/>
            <person name="Jeske O."/>
            <person name="Meyerdierks A."/>
            <person name="Storesund J.E."/>
            <person name="Kallscheuer N."/>
            <person name="Luecker S."/>
            <person name="Lage O.M."/>
            <person name="Pohl T."/>
            <person name="Merkel B.J."/>
            <person name="Hornburger P."/>
            <person name="Mueller R.-W."/>
            <person name="Bruemmer F."/>
            <person name="Labrenz M."/>
            <person name="Spormann A.M."/>
            <person name="Op den Camp H."/>
            <person name="Overmann J."/>
            <person name="Amann R."/>
            <person name="Jetten M.S.M."/>
            <person name="Mascher T."/>
            <person name="Medema M.H."/>
            <person name="Devos D.P."/>
            <person name="Kaster A.-K."/>
            <person name="Ovreas L."/>
            <person name="Rohde M."/>
            <person name="Galperin M.Y."/>
            <person name="Jogler C."/>
        </authorList>
    </citation>
    <scope>NUCLEOTIDE SEQUENCE [LARGE SCALE GENOMIC DNA]</scope>
    <source>
        <strain evidence="1 2">KS4</strain>
    </source>
</reference>
<proteinExistence type="predicted"/>
<evidence type="ECO:0000313" key="2">
    <source>
        <dbReference type="Proteomes" id="UP000317369"/>
    </source>
</evidence>
<dbReference type="KEGG" id="pcor:KS4_00060"/>